<dbReference type="PRINTS" id="PR01415">
    <property type="entry name" value="ANKYRIN"/>
</dbReference>
<dbReference type="InterPro" id="IPR002110">
    <property type="entry name" value="Ankyrin_rpt"/>
</dbReference>
<evidence type="ECO:0000256" key="3">
    <source>
        <dbReference type="PROSITE-ProRule" id="PRU00023"/>
    </source>
</evidence>
<proteinExistence type="predicted"/>
<evidence type="ECO:0000313" key="5">
    <source>
        <dbReference type="Proteomes" id="UP000663879"/>
    </source>
</evidence>
<sequence length="240" mass="26560">MIGMCAFFNSVTPIVPSYDSIKDSSKIINIKDKNKSTGLYSYVTGPKQVLEKYLLGYHSKTKRSLAEEAECGDECSVNTWIREGYAPDELDAYGYTPLLNASALGRHNAVVELIKNGANVNKKGPFGFTPLHAAAQGGHRDVVIELLKNGAEINAQNEDGDTPMHLALRSLKIEIIYMLLRNGASSEIEGFMKKDSVQLAKDCGLIDLAKTLKNYNPSLGLHAYSESDIKPINLWYYYFL</sequence>
<keyword evidence="5" id="KW-1185">Reference proteome</keyword>
<dbReference type="Pfam" id="PF12796">
    <property type="entry name" value="Ank_2"/>
    <property type="match status" value="1"/>
</dbReference>
<reference evidence="4" key="1">
    <citation type="submission" date="2021-02" db="EMBL/GenBank/DDBJ databases">
        <authorList>
            <person name="Nowell W R."/>
        </authorList>
    </citation>
    <scope>NUCLEOTIDE SEQUENCE</scope>
    <source>
        <strain evidence="4">Ploen Becks lab</strain>
    </source>
</reference>
<dbReference type="AlphaFoldDB" id="A0A814J937"/>
<feature type="repeat" description="ANK" evidence="3">
    <location>
        <begin position="93"/>
        <end position="125"/>
    </location>
</feature>
<dbReference type="PROSITE" id="PS50297">
    <property type="entry name" value="ANK_REP_REGION"/>
    <property type="match status" value="3"/>
</dbReference>
<dbReference type="PANTHER" id="PTHR24201:SF16">
    <property type="entry name" value="ANKYRIN-1-LIKE-RELATED"/>
    <property type="match status" value="1"/>
</dbReference>
<dbReference type="PROSITE" id="PS50088">
    <property type="entry name" value="ANK_REPEAT"/>
    <property type="match status" value="3"/>
</dbReference>
<dbReference type="EMBL" id="CAJNOC010004814">
    <property type="protein sequence ID" value="CAF1034269.1"/>
    <property type="molecule type" value="Genomic_DNA"/>
</dbReference>
<accession>A0A814J937</accession>
<gene>
    <name evidence="4" type="ORF">OXX778_LOCUS18026</name>
</gene>
<keyword evidence="2 3" id="KW-0040">ANK repeat</keyword>
<dbReference type="PANTHER" id="PTHR24201">
    <property type="entry name" value="ANK_REP_REGION DOMAIN-CONTAINING PROTEIN"/>
    <property type="match status" value="1"/>
</dbReference>
<dbReference type="GO" id="GO:0005634">
    <property type="term" value="C:nucleus"/>
    <property type="evidence" value="ECO:0007669"/>
    <property type="project" value="TreeGrafter"/>
</dbReference>
<feature type="repeat" description="ANK" evidence="3">
    <location>
        <begin position="126"/>
        <end position="158"/>
    </location>
</feature>
<feature type="repeat" description="ANK" evidence="3">
    <location>
        <begin position="159"/>
        <end position="191"/>
    </location>
</feature>
<dbReference type="OrthoDB" id="20872at2759"/>
<evidence type="ECO:0000256" key="1">
    <source>
        <dbReference type="ARBA" id="ARBA00022737"/>
    </source>
</evidence>
<dbReference type="SUPFAM" id="SSF48403">
    <property type="entry name" value="Ankyrin repeat"/>
    <property type="match status" value="1"/>
</dbReference>
<keyword evidence="1" id="KW-0677">Repeat</keyword>
<dbReference type="Gene3D" id="1.25.40.20">
    <property type="entry name" value="Ankyrin repeat-containing domain"/>
    <property type="match status" value="1"/>
</dbReference>
<evidence type="ECO:0000256" key="2">
    <source>
        <dbReference type="ARBA" id="ARBA00023043"/>
    </source>
</evidence>
<dbReference type="SMART" id="SM00248">
    <property type="entry name" value="ANK"/>
    <property type="match status" value="3"/>
</dbReference>
<dbReference type="Proteomes" id="UP000663879">
    <property type="component" value="Unassembled WGS sequence"/>
</dbReference>
<evidence type="ECO:0000313" key="4">
    <source>
        <dbReference type="EMBL" id="CAF1034269.1"/>
    </source>
</evidence>
<name>A0A814J937_9BILA</name>
<protein>
    <submittedName>
        <fullName evidence="4">Uncharacterized protein</fullName>
    </submittedName>
</protein>
<dbReference type="InterPro" id="IPR050776">
    <property type="entry name" value="Ank_Repeat/CDKN_Inhibitor"/>
</dbReference>
<organism evidence="4 5">
    <name type="scientific">Brachionus calyciflorus</name>
    <dbReference type="NCBI Taxonomy" id="104777"/>
    <lineage>
        <taxon>Eukaryota</taxon>
        <taxon>Metazoa</taxon>
        <taxon>Spiralia</taxon>
        <taxon>Gnathifera</taxon>
        <taxon>Rotifera</taxon>
        <taxon>Eurotatoria</taxon>
        <taxon>Monogononta</taxon>
        <taxon>Pseudotrocha</taxon>
        <taxon>Ploima</taxon>
        <taxon>Brachionidae</taxon>
        <taxon>Brachionus</taxon>
    </lineage>
</organism>
<comment type="caution">
    <text evidence="4">The sequence shown here is derived from an EMBL/GenBank/DDBJ whole genome shotgun (WGS) entry which is preliminary data.</text>
</comment>
<dbReference type="InterPro" id="IPR036770">
    <property type="entry name" value="Ankyrin_rpt-contain_sf"/>
</dbReference>